<reference evidence="2 3" key="1">
    <citation type="submission" date="2018-10" db="EMBL/GenBank/DDBJ databases">
        <title>Genomic Encyclopedia of Archaeal and Bacterial Type Strains, Phase II (KMG-II): from individual species to whole genera.</title>
        <authorList>
            <person name="Goeker M."/>
        </authorList>
    </citation>
    <scope>NUCLEOTIDE SEQUENCE [LARGE SCALE GENOMIC DNA]</scope>
    <source>
        <strain evidence="2 3">DSM 235</strain>
    </source>
</reference>
<dbReference type="AlphaFoldDB" id="A0A495VCE1"/>
<dbReference type="Pfam" id="PF11130">
    <property type="entry name" value="TraC_F_IV"/>
    <property type="match status" value="1"/>
</dbReference>
<dbReference type="PANTHER" id="PTHR38467:SF1">
    <property type="entry name" value="CONJUGATIVE TRANSFER: ASSEMBLY"/>
    <property type="match status" value="1"/>
</dbReference>
<evidence type="ECO:0000259" key="1">
    <source>
        <dbReference type="Pfam" id="PF19044"/>
    </source>
</evidence>
<dbReference type="InterPro" id="IPR025955">
    <property type="entry name" value="TraC/Conjuga_ATPase"/>
</dbReference>
<dbReference type="EMBL" id="RBXL01000001">
    <property type="protein sequence ID" value="RKT47066.1"/>
    <property type="molecule type" value="Genomic_DNA"/>
</dbReference>
<dbReference type="OrthoDB" id="9816422at2"/>
<dbReference type="GO" id="GO:0005524">
    <property type="term" value="F:ATP binding"/>
    <property type="evidence" value="ECO:0007669"/>
    <property type="project" value="UniProtKB-KW"/>
</dbReference>
<feature type="domain" description="TraG P-loop" evidence="1">
    <location>
        <begin position="572"/>
        <end position="793"/>
    </location>
</feature>
<evidence type="ECO:0000313" key="2">
    <source>
        <dbReference type="EMBL" id="RKT47066.1"/>
    </source>
</evidence>
<dbReference type="InterPro" id="IPR027417">
    <property type="entry name" value="P-loop_NTPase"/>
</dbReference>
<dbReference type="Gene3D" id="3.40.50.300">
    <property type="entry name" value="P-loop containing nucleotide triphosphate hydrolases"/>
    <property type="match status" value="1"/>
</dbReference>
<dbReference type="Pfam" id="PF19044">
    <property type="entry name" value="P-loop_TraG"/>
    <property type="match status" value="2"/>
</dbReference>
<dbReference type="InterPro" id="IPR014117">
    <property type="entry name" value="TraC-F-type"/>
</dbReference>
<dbReference type="Gene3D" id="1.10.8.730">
    <property type="match status" value="1"/>
</dbReference>
<keyword evidence="2" id="KW-0547">Nucleotide-binding</keyword>
<dbReference type="SUPFAM" id="SSF52540">
    <property type="entry name" value="P-loop containing nucleoside triphosphate hydrolases"/>
    <property type="match status" value="1"/>
</dbReference>
<sequence>MTNQRRLTGSRANALFPTLAYDPDSHLFLLDDQSLAFGYLCEPLSAADQSNADRLLVLGNLDWPPETLLQVALWTSPDVEETVARMEGLRIETATALLRESTRRTAAYLRAGSSAPISPSGDLRLRELQVLVTAKLPLAAPQPSAHELRDARELQATALQVLATAGMRPASLTADRHVRIMTTLLNWGPQAGWRDRITPECDARRPVRDQYLDYDVGIDVDAKGITLGEQRIQTFSVKRFPDRAGFGLAARFLGDPFSGSRGVRHNALITLNLHFPDPEATRVNLTSRAQWAAHQVSGNLSHYMPRLAHNKRDFDALFARLDHGDRPLQAYLGIVLFTAPEEAAGAASNLRTYWRELGFQVLTDRFFVLPLFLNCLPFGADRGAIRTSFRYRTLSAAHAVALMPVFGDWKGTGTPVLNLIGRTGQLVDLSLFDSATNYNAVIAASSGSGKSFLANELLSTNLSVGGRCWVIDVGRSYANLCESLGGQFVAFTADSDIVLNPFELLHTWEEEADVIAAMVTAMAAPTEPLGDYRTAGLKRALRELWDTHGTAMNVDLIAAAMLACADERLQDVGVQLYPFTSHGEYGRWFHGRNTMDFSADLVVLELEELKGRKHLQQVILLQLIFQIQQAMYLGERSRQKLVLIDEAWDLLTQGDVATFIEHGYRRFRKYNGAAITVTQSLADLYANPTGRAIADNSAHTLLLAQPGHAIDRLKADHRLPMTAAGAEMLKTVHTVPGAYSEIMTLTDNGAGIGRLMVDPFRQLLYSTKPADVAAIRRLRERGMSVEQAINRLLAGAETEASDAA</sequence>
<feature type="domain" description="TraG P-loop" evidence="1">
    <location>
        <begin position="435"/>
        <end position="521"/>
    </location>
</feature>
<dbReference type="RefSeq" id="WP_120799088.1">
    <property type="nucleotide sequence ID" value="NZ_RBXL01000001.1"/>
</dbReference>
<comment type="caution">
    <text evidence="2">The sequence shown here is derived from an EMBL/GenBank/DDBJ whole genome shotgun (WGS) entry which is preliminary data.</text>
</comment>
<protein>
    <submittedName>
        <fullName evidence="2">Conjugal transfer ATP-binding protein TraC</fullName>
    </submittedName>
</protein>
<dbReference type="NCBIfam" id="TIGR02746">
    <property type="entry name" value="TraC-F-type"/>
    <property type="match status" value="1"/>
</dbReference>
<keyword evidence="2" id="KW-0067">ATP-binding</keyword>
<keyword evidence="3" id="KW-1185">Reference proteome</keyword>
<name>A0A495VCE1_9GAMM</name>
<dbReference type="PANTHER" id="PTHR38467">
    <property type="match status" value="1"/>
</dbReference>
<organism evidence="2 3">
    <name type="scientific">Thiocapsa rosea</name>
    <dbReference type="NCBI Taxonomy" id="69360"/>
    <lineage>
        <taxon>Bacteria</taxon>
        <taxon>Pseudomonadati</taxon>
        <taxon>Pseudomonadota</taxon>
        <taxon>Gammaproteobacteria</taxon>
        <taxon>Chromatiales</taxon>
        <taxon>Chromatiaceae</taxon>
        <taxon>Thiocapsa</taxon>
    </lineage>
</organism>
<dbReference type="Proteomes" id="UP000274556">
    <property type="component" value="Unassembled WGS sequence"/>
</dbReference>
<gene>
    <name evidence="2" type="ORF">BDD21_4617</name>
</gene>
<accession>A0A495VCE1</accession>
<dbReference type="InterPro" id="IPR053155">
    <property type="entry name" value="F-pilin_assembly_TraC"/>
</dbReference>
<evidence type="ECO:0000313" key="3">
    <source>
        <dbReference type="Proteomes" id="UP000274556"/>
    </source>
</evidence>
<proteinExistence type="predicted"/>
<dbReference type="InterPro" id="IPR043964">
    <property type="entry name" value="P-loop_TraG"/>
</dbReference>